<reference evidence="2 3" key="1">
    <citation type="submission" date="2020-08" db="EMBL/GenBank/DDBJ databases">
        <title>Exploring microbial biodiversity for novel pathways involved in the catabolism of aromatic compounds derived from lignin.</title>
        <authorList>
            <person name="Elkins J."/>
        </authorList>
    </citation>
    <scope>NUCLEOTIDE SEQUENCE [LARGE SCALE GENOMIC DNA]</scope>
    <source>
        <strain evidence="2 3">B1D3A</strain>
    </source>
</reference>
<comment type="caution">
    <text evidence="2">The sequence shown here is derived from an EMBL/GenBank/DDBJ whole genome shotgun (WGS) entry which is preliminary data.</text>
</comment>
<evidence type="ECO:0000313" key="3">
    <source>
        <dbReference type="Proteomes" id="UP001138540"/>
    </source>
</evidence>
<feature type="transmembrane region" description="Helical" evidence="1">
    <location>
        <begin position="21"/>
        <end position="40"/>
    </location>
</feature>
<keyword evidence="1" id="KW-1133">Transmembrane helix</keyword>
<accession>A0ABR6NJ11</accession>
<protein>
    <submittedName>
        <fullName evidence="2">Uncharacterized protein</fullName>
    </submittedName>
</protein>
<keyword evidence="3" id="KW-1185">Reference proteome</keyword>
<evidence type="ECO:0000313" key="2">
    <source>
        <dbReference type="EMBL" id="MBB5987096.1"/>
    </source>
</evidence>
<name>A0ABR6NJ11_9SPHN</name>
<evidence type="ECO:0000256" key="1">
    <source>
        <dbReference type="SAM" id="Phobius"/>
    </source>
</evidence>
<gene>
    <name evidence="2" type="ORF">HNP60_003070</name>
</gene>
<keyword evidence="1" id="KW-0812">Transmembrane</keyword>
<sequence>MMQRLQSGERWLAAEIALRGFGLFMLALCALSTLCLYHVVHRPPAHHQPDAIEFALALGAATGWSVGWSFLVEGPGLFRLVDLPARHARIVP</sequence>
<feature type="transmembrane region" description="Helical" evidence="1">
    <location>
        <begin position="52"/>
        <end position="71"/>
    </location>
</feature>
<dbReference type="Proteomes" id="UP001138540">
    <property type="component" value="Unassembled WGS sequence"/>
</dbReference>
<dbReference type="RefSeq" id="WP_184155348.1">
    <property type="nucleotide sequence ID" value="NZ_JACHKA010000001.1"/>
</dbReference>
<keyword evidence="1" id="KW-0472">Membrane</keyword>
<organism evidence="2 3">
    <name type="scientific">Sphingobium lignivorans</name>
    <dbReference type="NCBI Taxonomy" id="2735886"/>
    <lineage>
        <taxon>Bacteria</taxon>
        <taxon>Pseudomonadati</taxon>
        <taxon>Pseudomonadota</taxon>
        <taxon>Alphaproteobacteria</taxon>
        <taxon>Sphingomonadales</taxon>
        <taxon>Sphingomonadaceae</taxon>
        <taxon>Sphingobium</taxon>
    </lineage>
</organism>
<proteinExistence type="predicted"/>
<dbReference type="EMBL" id="JACHKA010000001">
    <property type="protein sequence ID" value="MBB5987096.1"/>
    <property type="molecule type" value="Genomic_DNA"/>
</dbReference>